<accession>A0ABU8DIE6</accession>
<gene>
    <name evidence="5" type="ORF">V8N49_16715</name>
</gene>
<keyword evidence="1" id="KW-0805">Transcription regulation</keyword>
<dbReference type="Pfam" id="PF12833">
    <property type="entry name" value="HTH_18"/>
    <property type="match status" value="1"/>
</dbReference>
<proteinExistence type="predicted"/>
<dbReference type="InterPro" id="IPR050204">
    <property type="entry name" value="AraC_XylS_family_regulators"/>
</dbReference>
<dbReference type="SMART" id="SM00342">
    <property type="entry name" value="HTH_ARAC"/>
    <property type="match status" value="1"/>
</dbReference>
<dbReference type="RefSeq" id="WP_191150196.1">
    <property type="nucleotide sequence ID" value="NZ_JACXBP010000009.1"/>
</dbReference>
<dbReference type="InterPro" id="IPR020449">
    <property type="entry name" value="Tscrpt_reg_AraC-type_HTH"/>
</dbReference>
<reference evidence="5 6" key="1">
    <citation type="submission" date="2024-02" db="EMBL/GenBank/DDBJ databases">
        <title>First report Erwinia aphidicola in onion in Chile.</title>
        <authorList>
            <person name="Valenzuela M."/>
            <person name="Pena M."/>
            <person name="Dutta B."/>
        </authorList>
    </citation>
    <scope>NUCLEOTIDE SEQUENCE [LARGE SCALE GENOMIC DNA]</scope>
    <source>
        <strain evidence="5 6">QCJ3A</strain>
    </source>
</reference>
<dbReference type="Pfam" id="PF12852">
    <property type="entry name" value="Cupin_6"/>
    <property type="match status" value="1"/>
</dbReference>
<evidence type="ECO:0000256" key="3">
    <source>
        <dbReference type="ARBA" id="ARBA00023163"/>
    </source>
</evidence>
<evidence type="ECO:0000259" key="4">
    <source>
        <dbReference type="PROSITE" id="PS01124"/>
    </source>
</evidence>
<evidence type="ECO:0000256" key="1">
    <source>
        <dbReference type="ARBA" id="ARBA00023015"/>
    </source>
</evidence>
<keyword evidence="3" id="KW-0804">Transcription</keyword>
<evidence type="ECO:0000256" key="2">
    <source>
        <dbReference type="ARBA" id="ARBA00023125"/>
    </source>
</evidence>
<comment type="caution">
    <text evidence="5">The sequence shown here is derived from an EMBL/GenBank/DDBJ whole genome shotgun (WGS) entry which is preliminary data.</text>
</comment>
<dbReference type="InterPro" id="IPR032783">
    <property type="entry name" value="AraC_lig"/>
</dbReference>
<dbReference type="Gene3D" id="1.10.10.60">
    <property type="entry name" value="Homeodomain-like"/>
    <property type="match status" value="1"/>
</dbReference>
<dbReference type="PRINTS" id="PR00032">
    <property type="entry name" value="HTHARAC"/>
</dbReference>
<feature type="domain" description="HTH araC/xylS-type" evidence="4">
    <location>
        <begin position="203"/>
        <end position="301"/>
    </location>
</feature>
<evidence type="ECO:0000313" key="5">
    <source>
        <dbReference type="EMBL" id="MEI2683291.1"/>
    </source>
</evidence>
<dbReference type="Proteomes" id="UP001306592">
    <property type="component" value="Unassembled WGS sequence"/>
</dbReference>
<keyword evidence="2" id="KW-0238">DNA-binding</keyword>
<name>A0ABU8DIE6_ERWAP</name>
<dbReference type="PANTHER" id="PTHR46796:SF7">
    <property type="entry name" value="ARAC FAMILY TRANSCRIPTIONAL REGULATOR"/>
    <property type="match status" value="1"/>
</dbReference>
<protein>
    <submittedName>
        <fullName evidence="5">AraC family transcriptional regulator</fullName>
    </submittedName>
</protein>
<dbReference type="EMBL" id="JBANEI010000013">
    <property type="protein sequence ID" value="MEI2683291.1"/>
    <property type="molecule type" value="Genomic_DNA"/>
</dbReference>
<organism evidence="5 6">
    <name type="scientific">Erwinia aphidicola</name>
    <dbReference type="NCBI Taxonomy" id="68334"/>
    <lineage>
        <taxon>Bacteria</taxon>
        <taxon>Pseudomonadati</taxon>
        <taxon>Pseudomonadota</taxon>
        <taxon>Gammaproteobacteria</taxon>
        <taxon>Enterobacterales</taxon>
        <taxon>Erwiniaceae</taxon>
        <taxon>Erwinia</taxon>
    </lineage>
</organism>
<evidence type="ECO:0000313" key="6">
    <source>
        <dbReference type="Proteomes" id="UP001306592"/>
    </source>
</evidence>
<dbReference type="PROSITE" id="PS01124">
    <property type="entry name" value="HTH_ARAC_FAMILY_2"/>
    <property type="match status" value="1"/>
</dbReference>
<dbReference type="InterPro" id="IPR018060">
    <property type="entry name" value="HTH_AraC"/>
</dbReference>
<dbReference type="PANTHER" id="PTHR46796">
    <property type="entry name" value="HTH-TYPE TRANSCRIPTIONAL ACTIVATOR RHAS-RELATED"/>
    <property type="match status" value="1"/>
</dbReference>
<sequence>MSPLSDIVSRLKISSQRVVSFEFKNNTKAVFPEYDGMKIYIAKKGRLFFKAQGDKKIYPFNEGDIVILSSGKAFDIFDHDSAECIDIDKIQVVKGGSTFFTNGGDDFSFIGCRFVLHINETIRFITALPEPIIISAQSEENNVISDFLIHLFSEIKKPKPGSELITEHLLQIILTQALRVHIFTGASGGEEGMFYALTDNNIGPVLTCLHQQPGRKWLLDELASVAGMSRSAFTSKFRRLLGCSVKKYIRIWRFSLAIDRMIRNKETISQIAFDLGYESESAFSTAFKKVMGESPRNYISNLY</sequence>
<dbReference type="InterPro" id="IPR009057">
    <property type="entry name" value="Homeodomain-like_sf"/>
</dbReference>
<keyword evidence="6" id="KW-1185">Reference proteome</keyword>
<dbReference type="SUPFAM" id="SSF46689">
    <property type="entry name" value="Homeodomain-like"/>
    <property type="match status" value="2"/>
</dbReference>